<organism evidence="1 2">
    <name type="scientific">Savagea serpentis</name>
    <dbReference type="NCBI Taxonomy" id="2785297"/>
    <lineage>
        <taxon>Bacteria</taxon>
        <taxon>Bacillati</taxon>
        <taxon>Bacillota</taxon>
        <taxon>Bacilli</taxon>
        <taxon>Bacillales</taxon>
        <taxon>Caryophanaceae</taxon>
        <taxon>Savagea</taxon>
    </lineage>
</organism>
<accession>A0A8J7GJS4</accession>
<evidence type="ECO:0000313" key="2">
    <source>
        <dbReference type="Proteomes" id="UP000622653"/>
    </source>
</evidence>
<keyword evidence="2" id="KW-1185">Reference proteome</keyword>
<dbReference type="RefSeq" id="WP_194562674.1">
    <property type="nucleotide sequence ID" value="NZ_JADKPV010000003.1"/>
</dbReference>
<protein>
    <submittedName>
        <fullName evidence="1">Uncharacterized protein</fullName>
    </submittedName>
</protein>
<gene>
    <name evidence="1" type="ORF">IRY55_07400</name>
</gene>
<dbReference type="AlphaFoldDB" id="A0A8J7GJS4"/>
<reference evidence="1" key="1">
    <citation type="submission" date="2020-11" db="EMBL/GenBank/DDBJ databases">
        <title>Multidrug resistant novel bacterium Savagea serpentis sp. nov., isolated from the scats of a vine snake (Ahaetulla nasuta).</title>
        <authorList>
            <person name="Venkata Ramana V."/>
            <person name="Vikas Patil S."/>
            <person name="Yogita Lugani V."/>
        </authorList>
    </citation>
    <scope>NUCLEOTIDE SEQUENCE</scope>
    <source>
        <strain evidence="1">SN6</strain>
    </source>
</reference>
<proteinExistence type="predicted"/>
<name>A0A8J7GJS4_9BACL</name>
<dbReference type="Proteomes" id="UP000622653">
    <property type="component" value="Unassembled WGS sequence"/>
</dbReference>
<sequence length="109" mass="12623">MDNKRELLELENRLNALYDKKNEGMRSTVVLDSVSIEELTNEHIDELNQFHATEVAMIEKDDSYFCGLRANHFVVEVGWSESREENVIVYLITCNHKGLRAMTMMAMTP</sequence>
<comment type="caution">
    <text evidence="1">The sequence shown here is derived from an EMBL/GenBank/DDBJ whole genome shotgun (WGS) entry which is preliminary data.</text>
</comment>
<evidence type="ECO:0000313" key="1">
    <source>
        <dbReference type="EMBL" id="MBF4501185.1"/>
    </source>
</evidence>
<dbReference type="EMBL" id="JADKPV010000003">
    <property type="protein sequence ID" value="MBF4501185.1"/>
    <property type="molecule type" value="Genomic_DNA"/>
</dbReference>